<dbReference type="SUPFAM" id="SSF57667">
    <property type="entry name" value="beta-beta-alpha zinc fingers"/>
    <property type="match status" value="1"/>
</dbReference>
<feature type="compositionally biased region" description="Polar residues" evidence="2">
    <location>
        <begin position="122"/>
        <end position="131"/>
    </location>
</feature>
<feature type="region of interest" description="Disordered" evidence="2">
    <location>
        <begin position="63"/>
        <end position="152"/>
    </location>
</feature>
<gene>
    <name evidence="4" type="ORF">IWX90DRAFT_481995</name>
</gene>
<feature type="domain" description="C2H2-type" evidence="3">
    <location>
        <begin position="46"/>
        <end position="75"/>
    </location>
</feature>
<keyword evidence="1" id="KW-0863">Zinc-finger</keyword>
<name>A0ABR1Y5E1_9PEZI</name>
<comment type="caution">
    <text evidence="4">The sequence shown here is derived from an EMBL/GenBank/DDBJ whole genome shotgun (WGS) entry which is preliminary data.</text>
</comment>
<accession>A0ABR1Y5E1</accession>
<protein>
    <recommendedName>
        <fullName evidence="3">C2H2-type domain-containing protein</fullName>
    </recommendedName>
</protein>
<reference evidence="4 5" key="1">
    <citation type="journal article" date="2022" name="G3 (Bethesda)">
        <title>Enemy or ally: a genomic approach to elucidate the lifestyle of Phyllosticta citrichinaensis.</title>
        <authorList>
            <person name="Buijs V.A."/>
            <person name="Groenewald J.Z."/>
            <person name="Haridas S."/>
            <person name="LaButti K.M."/>
            <person name="Lipzen A."/>
            <person name="Martin F.M."/>
            <person name="Barry K."/>
            <person name="Grigoriev I.V."/>
            <person name="Crous P.W."/>
            <person name="Seidl M.F."/>
        </authorList>
    </citation>
    <scope>NUCLEOTIDE SEQUENCE [LARGE SCALE GENOMIC DNA]</scope>
    <source>
        <strain evidence="4 5">CBS 129764</strain>
    </source>
</reference>
<sequence>MVIDEEASNATDIQHPNCYRICGMDFTRRAALITHFEANHAENQLFRCAACGADVGRFSTLRRHQRQNCPANRAPPAAGPQQEESSEDDQSGEGDGEEKEDGESEDVNTSEDPEDGEDMSDDNPTSDSGSASEAVHPPSHSTDTSTRHWRHT</sequence>
<dbReference type="PROSITE" id="PS00028">
    <property type="entry name" value="ZINC_FINGER_C2H2_1"/>
    <property type="match status" value="1"/>
</dbReference>
<evidence type="ECO:0000256" key="2">
    <source>
        <dbReference type="SAM" id="MobiDB-lite"/>
    </source>
</evidence>
<organism evidence="4 5">
    <name type="scientific">Phyllosticta citrichinensis</name>
    <dbReference type="NCBI Taxonomy" id="1130410"/>
    <lineage>
        <taxon>Eukaryota</taxon>
        <taxon>Fungi</taxon>
        <taxon>Dikarya</taxon>
        <taxon>Ascomycota</taxon>
        <taxon>Pezizomycotina</taxon>
        <taxon>Dothideomycetes</taxon>
        <taxon>Dothideomycetes incertae sedis</taxon>
        <taxon>Botryosphaeriales</taxon>
        <taxon>Phyllostictaceae</taxon>
        <taxon>Phyllosticta</taxon>
    </lineage>
</organism>
<evidence type="ECO:0000259" key="3">
    <source>
        <dbReference type="PROSITE" id="PS50157"/>
    </source>
</evidence>
<dbReference type="Proteomes" id="UP001456524">
    <property type="component" value="Unassembled WGS sequence"/>
</dbReference>
<dbReference type="EMBL" id="JBBWUH010000001">
    <property type="protein sequence ID" value="KAK8176945.1"/>
    <property type="molecule type" value="Genomic_DNA"/>
</dbReference>
<keyword evidence="1" id="KW-0862">Zinc</keyword>
<evidence type="ECO:0000313" key="5">
    <source>
        <dbReference type="Proteomes" id="UP001456524"/>
    </source>
</evidence>
<dbReference type="PROSITE" id="PS50157">
    <property type="entry name" value="ZINC_FINGER_C2H2_2"/>
    <property type="match status" value="1"/>
</dbReference>
<evidence type="ECO:0000313" key="4">
    <source>
        <dbReference type="EMBL" id="KAK8176945.1"/>
    </source>
</evidence>
<dbReference type="Gene3D" id="3.30.160.60">
    <property type="entry name" value="Classic Zinc Finger"/>
    <property type="match status" value="1"/>
</dbReference>
<keyword evidence="1" id="KW-0479">Metal-binding</keyword>
<proteinExistence type="predicted"/>
<dbReference type="InterPro" id="IPR036236">
    <property type="entry name" value="Znf_C2H2_sf"/>
</dbReference>
<feature type="compositionally biased region" description="Acidic residues" evidence="2">
    <location>
        <begin position="84"/>
        <end position="121"/>
    </location>
</feature>
<dbReference type="InterPro" id="IPR013087">
    <property type="entry name" value="Znf_C2H2_type"/>
</dbReference>
<evidence type="ECO:0000256" key="1">
    <source>
        <dbReference type="PROSITE-ProRule" id="PRU00042"/>
    </source>
</evidence>
<keyword evidence="5" id="KW-1185">Reference proteome</keyword>